<evidence type="ECO:0000256" key="3">
    <source>
        <dbReference type="ARBA" id="ARBA00049244"/>
    </source>
</evidence>
<proteinExistence type="predicted"/>
<dbReference type="EMBL" id="AP022839">
    <property type="protein sequence ID" value="BCA95346.1"/>
    <property type="molecule type" value="Genomic_DNA"/>
</dbReference>
<dbReference type="AlphaFoldDB" id="A0A6F8T5V3"/>
<dbReference type="InterPro" id="IPR050238">
    <property type="entry name" value="DNA_Rep/Repair_Clamp_Loader"/>
</dbReference>
<dbReference type="InterPro" id="IPR027417">
    <property type="entry name" value="P-loop_NTPase"/>
</dbReference>
<gene>
    <name evidence="4" type="primary">holB</name>
    <name evidence="4" type="ORF">TUM19329_17070</name>
</gene>
<dbReference type="EC" id="2.7.7.7" evidence="1"/>
<keyword evidence="2" id="KW-0548">Nucleotidyltransferase</keyword>
<dbReference type="Gene3D" id="3.40.50.300">
    <property type="entry name" value="P-loop containing nucleotide triphosphate hydrolases"/>
    <property type="match status" value="1"/>
</dbReference>
<keyword evidence="2" id="KW-0239">DNA-directed DNA polymerase</keyword>
<keyword evidence="5" id="KW-1185">Reference proteome</keyword>
<dbReference type="GO" id="GO:0003887">
    <property type="term" value="F:DNA-directed DNA polymerase activity"/>
    <property type="evidence" value="ECO:0007669"/>
    <property type="project" value="UniProtKB-KW"/>
</dbReference>
<evidence type="ECO:0000313" key="5">
    <source>
        <dbReference type="Proteomes" id="UP000502894"/>
    </source>
</evidence>
<dbReference type="GO" id="GO:0006261">
    <property type="term" value="P:DNA-templated DNA replication"/>
    <property type="evidence" value="ECO:0007669"/>
    <property type="project" value="TreeGrafter"/>
</dbReference>
<dbReference type="Proteomes" id="UP000502894">
    <property type="component" value="Chromosome"/>
</dbReference>
<sequence>MINHQAQWQQIQSALHEQRVAQSMLFVGPLHCAIADFVINIMQLYLCKKSNGPCLNCIDCQMINRMEHPDVEWVKPEKIGGPIKINQIRELQNTAYLTPQRADYKLIVIEAADRMNTSSANSLLKILEEPAKHTIFILIAQQLSTILPTVLSRCQIVSFSSSADSYRNNLLKLGDQYPQESDRFLIINQADSILDGLISMLEKRVHPCILASQWSQFELSTLLWFLYLVFSQLQYMHFTRLNSVGPATNQLVELLSLLNPILIFRQIDKINTLLRKISHNINVNHTLVLEDLLFSLAVDF</sequence>
<organism evidence="4 5">
    <name type="scientific">Legionella antarctica</name>
    <dbReference type="NCBI Taxonomy" id="2708020"/>
    <lineage>
        <taxon>Bacteria</taxon>
        <taxon>Pseudomonadati</taxon>
        <taxon>Pseudomonadota</taxon>
        <taxon>Gammaproteobacteria</taxon>
        <taxon>Legionellales</taxon>
        <taxon>Legionellaceae</taxon>
        <taxon>Legionella</taxon>
    </lineage>
</organism>
<keyword evidence="2" id="KW-0808">Transferase</keyword>
<evidence type="ECO:0000256" key="1">
    <source>
        <dbReference type="ARBA" id="ARBA00012417"/>
    </source>
</evidence>
<dbReference type="SUPFAM" id="SSF52540">
    <property type="entry name" value="P-loop containing nucleoside triphosphate hydrolases"/>
    <property type="match status" value="1"/>
</dbReference>
<dbReference type="PANTHER" id="PTHR11669:SF8">
    <property type="entry name" value="DNA POLYMERASE III SUBUNIT DELTA"/>
    <property type="match status" value="1"/>
</dbReference>
<dbReference type="RefSeq" id="WP_173236977.1">
    <property type="nucleotide sequence ID" value="NZ_AP022839.1"/>
</dbReference>
<dbReference type="PANTHER" id="PTHR11669">
    <property type="entry name" value="REPLICATION FACTOR C / DNA POLYMERASE III GAMMA-TAU SUBUNIT"/>
    <property type="match status" value="1"/>
</dbReference>
<dbReference type="Pfam" id="PF13177">
    <property type="entry name" value="DNA_pol3_delta2"/>
    <property type="match status" value="1"/>
</dbReference>
<evidence type="ECO:0000313" key="4">
    <source>
        <dbReference type="EMBL" id="BCA95346.1"/>
    </source>
</evidence>
<dbReference type="KEGG" id="lant:TUM19329_17070"/>
<protein>
    <recommendedName>
        <fullName evidence="1">DNA-directed DNA polymerase</fullName>
        <ecNumber evidence="1">2.7.7.7</ecNumber>
    </recommendedName>
</protein>
<evidence type="ECO:0000256" key="2">
    <source>
        <dbReference type="ARBA" id="ARBA00022932"/>
    </source>
</evidence>
<accession>A0A6F8T5V3</accession>
<reference evidence="4" key="1">
    <citation type="journal article" date="2020" name="Microbiol. Resour. Announc.">
        <title>Complete Genome Sequence of Novel Psychrotolerant Legionella Strain TUM19329, Isolated from Antarctic Lake Sediment.</title>
        <authorList>
            <person name="Shimada S."/>
            <person name="Nakai R."/>
            <person name="Aoki K."/>
            <person name="Shimoeda N."/>
            <person name="Ohno G."/>
            <person name="Miyazaki Y."/>
            <person name="Kudoh S."/>
            <person name="Imura S."/>
            <person name="Watanabe K."/>
            <person name="Ishii Y."/>
            <person name="Tateda K."/>
        </authorList>
    </citation>
    <scope>NUCLEOTIDE SEQUENCE [LARGE SCALE GENOMIC DNA]</scope>
    <source>
        <strain evidence="4">TUM19329</strain>
    </source>
</reference>
<comment type="catalytic activity">
    <reaction evidence="3">
        <text>DNA(n) + a 2'-deoxyribonucleoside 5'-triphosphate = DNA(n+1) + diphosphate</text>
        <dbReference type="Rhea" id="RHEA:22508"/>
        <dbReference type="Rhea" id="RHEA-COMP:17339"/>
        <dbReference type="Rhea" id="RHEA-COMP:17340"/>
        <dbReference type="ChEBI" id="CHEBI:33019"/>
        <dbReference type="ChEBI" id="CHEBI:61560"/>
        <dbReference type="ChEBI" id="CHEBI:173112"/>
        <dbReference type="EC" id="2.7.7.7"/>
    </reaction>
</comment>
<name>A0A6F8T5V3_9GAMM</name>